<dbReference type="Gene3D" id="2.30.38.10">
    <property type="entry name" value="Luciferase, Domain 3"/>
    <property type="match status" value="1"/>
</dbReference>
<evidence type="ECO:0000313" key="3">
    <source>
        <dbReference type="Proteomes" id="UP001257948"/>
    </source>
</evidence>
<feature type="domain" description="AMP-dependent synthetase/ligase" evidence="1">
    <location>
        <begin position="38"/>
        <end position="396"/>
    </location>
</feature>
<protein>
    <submittedName>
        <fullName evidence="2">AMP-binding protein</fullName>
    </submittedName>
</protein>
<dbReference type="SUPFAM" id="SSF56801">
    <property type="entry name" value="Acetyl-CoA synthetase-like"/>
    <property type="match status" value="1"/>
</dbReference>
<accession>A0ABU3LKR2</accession>
<evidence type="ECO:0000313" key="2">
    <source>
        <dbReference type="EMBL" id="MDT7839840.1"/>
    </source>
</evidence>
<dbReference type="InterPro" id="IPR050237">
    <property type="entry name" value="ATP-dep_AMP-bd_enzyme"/>
</dbReference>
<dbReference type="Pfam" id="PF00501">
    <property type="entry name" value="AMP-binding"/>
    <property type="match status" value="1"/>
</dbReference>
<dbReference type="InterPro" id="IPR000873">
    <property type="entry name" value="AMP-dep_synth/lig_dom"/>
</dbReference>
<gene>
    <name evidence="2" type="ORF">RQC66_03755</name>
</gene>
<dbReference type="Proteomes" id="UP001257948">
    <property type="component" value="Unassembled WGS sequence"/>
</dbReference>
<dbReference type="Gene3D" id="3.40.50.980">
    <property type="match status" value="2"/>
</dbReference>
<dbReference type="EMBL" id="JAVTLL010000002">
    <property type="protein sequence ID" value="MDT7839840.1"/>
    <property type="molecule type" value="Genomic_DNA"/>
</dbReference>
<sequence>MLDGCTPWPEVFADRYRAAGHWRGHTLDDLLRGCALLYGSRTALVQGDARLTYAQLNRRVERMAAGFRLRGLRPGQRVVVQVPNVPELVITAFALMRAGTIPVFCPVTHREPQVSHAARITEAAGYVGPSVHDGFDHRGMAADIAARWPFLRRVFTYEPPHTASPYGGLATDPSGCHYFPLGSIDASPDRPLVRSADEVAFFLVSTDTTGTPRLVPRTHDDYAYQARAAAESAALAEGDVYLAAPSAEFTLTLGCPGIIGTLMAGGTVVQAETGTPAECLALVARERVTHTSLAPGVVRHWLRELPASGADLGSLRLVQLDGASAEELGTGLACHVQRVHAMPEGLLILAPASESHGRPLSPDDEIRIVDTEGKDVPEGEPGELLVRGPHTVRGYYRAPDLNARSFTDDGYFRTGAVARFTSPAGTGASVKTRCLRLDIAPRRDEGHRSVSGI</sequence>
<reference evidence="3" key="1">
    <citation type="submission" date="2023-07" db="EMBL/GenBank/DDBJ databases">
        <title>Draft genome sequence of the endophytic actinobacterium Streptomyces justiciae WPN32, a potential antibiotic producer.</title>
        <authorList>
            <person name="Yasawong M."/>
            <person name="Pana W."/>
            <person name="Ganta P."/>
            <person name="Santapan N."/>
            <person name="Songngamsuk T."/>
            <person name="Phatcharaharikarn M."/>
            <person name="Kerdtoob S."/>
            <person name="Nantapong N."/>
        </authorList>
    </citation>
    <scope>NUCLEOTIDE SEQUENCE [LARGE SCALE GENOMIC DNA]</scope>
    <source>
        <strain evidence="3">WPN32</strain>
    </source>
</reference>
<dbReference type="PANTHER" id="PTHR43767">
    <property type="entry name" value="LONG-CHAIN-FATTY-ACID--COA LIGASE"/>
    <property type="match status" value="1"/>
</dbReference>
<name>A0ABU3LKR2_9ACTN</name>
<keyword evidence="3" id="KW-1185">Reference proteome</keyword>
<dbReference type="PANTHER" id="PTHR43767:SF1">
    <property type="entry name" value="NONRIBOSOMAL PEPTIDE SYNTHASE PES1 (EUROFUNG)-RELATED"/>
    <property type="match status" value="1"/>
</dbReference>
<proteinExistence type="predicted"/>
<dbReference type="RefSeq" id="WP_314197920.1">
    <property type="nucleotide sequence ID" value="NZ_JAVTLL010000002.1"/>
</dbReference>
<evidence type="ECO:0000259" key="1">
    <source>
        <dbReference type="Pfam" id="PF00501"/>
    </source>
</evidence>
<organism evidence="2 3">
    <name type="scientific">Streptomyces justiciae</name>
    <dbReference type="NCBI Taxonomy" id="2780140"/>
    <lineage>
        <taxon>Bacteria</taxon>
        <taxon>Bacillati</taxon>
        <taxon>Actinomycetota</taxon>
        <taxon>Actinomycetes</taxon>
        <taxon>Kitasatosporales</taxon>
        <taxon>Streptomycetaceae</taxon>
        <taxon>Streptomyces</taxon>
    </lineage>
</organism>
<comment type="caution">
    <text evidence="2">The sequence shown here is derived from an EMBL/GenBank/DDBJ whole genome shotgun (WGS) entry which is preliminary data.</text>
</comment>